<dbReference type="SUPFAM" id="SSF54909">
    <property type="entry name" value="Dimeric alpha+beta barrel"/>
    <property type="match status" value="1"/>
</dbReference>
<dbReference type="EMBL" id="WUBR01000001">
    <property type="protein sequence ID" value="MWV27703.1"/>
    <property type="molecule type" value="Genomic_DNA"/>
</dbReference>
<organism evidence="1 2">
    <name type="scientific">Aurantiacibacter rhizosphaerae</name>
    <dbReference type="NCBI Taxonomy" id="2691582"/>
    <lineage>
        <taxon>Bacteria</taxon>
        <taxon>Pseudomonadati</taxon>
        <taxon>Pseudomonadota</taxon>
        <taxon>Alphaproteobacteria</taxon>
        <taxon>Sphingomonadales</taxon>
        <taxon>Erythrobacteraceae</taxon>
        <taxon>Aurantiacibacter</taxon>
    </lineage>
</organism>
<sequence>MYVQGFLIAVPEGNKEAYRAVAEKAAAKFAEYGVTEIMEAWEEDVPDGKATDFRKATKAEAGEKIVFSWMIWPDKETCDAAHGKMEEDDFWTSEIDMPFDGKRMIWGGFSPIFTMGKLGDLAFDCRNMI</sequence>
<name>A0A844XD62_9SPHN</name>
<dbReference type="Proteomes" id="UP000461409">
    <property type="component" value="Unassembled WGS sequence"/>
</dbReference>
<dbReference type="RefSeq" id="WP_160485250.1">
    <property type="nucleotide sequence ID" value="NZ_WUBR01000001.1"/>
</dbReference>
<proteinExistence type="predicted"/>
<keyword evidence="2" id="KW-1185">Reference proteome</keyword>
<dbReference type="Pfam" id="PF07237">
    <property type="entry name" value="DUF1428"/>
    <property type="match status" value="1"/>
</dbReference>
<reference evidence="1 2" key="1">
    <citation type="submission" date="2019-12" db="EMBL/GenBank/DDBJ databases">
        <authorList>
            <person name="Lee S.D."/>
        </authorList>
    </citation>
    <scope>NUCLEOTIDE SEQUENCE [LARGE SCALE GENOMIC DNA]</scope>
    <source>
        <strain evidence="1 2">GH3-10</strain>
    </source>
</reference>
<dbReference type="PIRSF" id="PIRSF007028">
    <property type="entry name" value="UCP007028"/>
    <property type="match status" value="1"/>
</dbReference>
<evidence type="ECO:0000313" key="1">
    <source>
        <dbReference type="EMBL" id="MWV27703.1"/>
    </source>
</evidence>
<evidence type="ECO:0000313" key="2">
    <source>
        <dbReference type="Proteomes" id="UP000461409"/>
    </source>
</evidence>
<comment type="caution">
    <text evidence="1">The sequence shown here is derived from an EMBL/GenBank/DDBJ whole genome shotgun (WGS) entry which is preliminary data.</text>
</comment>
<dbReference type="AlphaFoldDB" id="A0A844XD62"/>
<dbReference type="InterPro" id="IPR009874">
    <property type="entry name" value="DUF1428"/>
</dbReference>
<protein>
    <submittedName>
        <fullName evidence="1">DUF1428 family protein</fullName>
    </submittedName>
</protein>
<dbReference type="Gene3D" id="3.30.70.100">
    <property type="match status" value="1"/>
</dbReference>
<reference evidence="1 2" key="2">
    <citation type="submission" date="2020-02" db="EMBL/GenBank/DDBJ databases">
        <title>Erythrobacter dongmakensis sp. nov., isolated from a tidal mudflat.</title>
        <authorList>
            <person name="Kim I.S."/>
        </authorList>
    </citation>
    <scope>NUCLEOTIDE SEQUENCE [LARGE SCALE GENOMIC DNA]</scope>
    <source>
        <strain evidence="1 2">GH3-10</strain>
    </source>
</reference>
<dbReference type="InterPro" id="IPR011008">
    <property type="entry name" value="Dimeric_a/b-barrel"/>
</dbReference>
<accession>A0A844XD62</accession>
<gene>
    <name evidence="1" type="ORF">GRF63_07275</name>
</gene>